<comment type="caution">
    <text evidence="2">The sequence shown here is derived from an EMBL/GenBank/DDBJ whole genome shotgun (WGS) entry which is preliminary data.</text>
</comment>
<evidence type="ECO:0000256" key="1">
    <source>
        <dbReference type="SAM" id="MobiDB-lite"/>
    </source>
</evidence>
<reference evidence="2 3" key="1">
    <citation type="submission" date="2015-06" db="EMBL/GenBank/DDBJ databases">
        <authorList>
            <person name="Hoefler B.C."/>
            <person name="Straight P.D."/>
        </authorList>
    </citation>
    <scope>NUCLEOTIDE SEQUENCE [LARGE SCALE GENOMIC DNA]</scope>
    <source>
        <strain evidence="2 3">NRRL 3427</strain>
    </source>
</reference>
<evidence type="ECO:0000313" key="3">
    <source>
        <dbReference type="Proteomes" id="UP000037023"/>
    </source>
</evidence>
<gene>
    <name evidence="2" type="ORF">ADK34_20335</name>
</gene>
<proteinExistence type="predicted"/>
<dbReference type="EMBL" id="LGUP01000223">
    <property type="protein sequence ID" value="KOG23405.1"/>
    <property type="molecule type" value="Genomic_DNA"/>
</dbReference>
<protein>
    <submittedName>
        <fullName evidence="2">Uncharacterized protein</fullName>
    </submittedName>
</protein>
<feature type="region of interest" description="Disordered" evidence="1">
    <location>
        <begin position="21"/>
        <end position="129"/>
    </location>
</feature>
<evidence type="ECO:0000313" key="2">
    <source>
        <dbReference type="EMBL" id="KOG23405.1"/>
    </source>
</evidence>
<feature type="non-terminal residue" evidence="2">
    <location>
        <position position="1"/>
    </location>
</feature>
<feature type="compositionally biased region" description="Low complexity" evidence="1">
    <location>
        <begin position="30"/>
        <end position="42"/>
    </location>
</feature>
<dbReference type="AlphaFoldDB" id="A0A0L8KC27"/>
<dbReference type="Proteomes" id="UP000037023">
    <property type="component" value="Unassembled WGS sequence"/>
</dbReference>
<sequence length="199" mass="20648">LGVKAAVERGDLERAAQLETAFDARVEQRATGGDATSTDTGARPPTSAGEPTRGPAAIPDLPEPTPDPSGARTPDPAGDGSGSTDPLQPGGETLTRQAKTPDAGTQAPPTPEQLLARQAGPDSGDPLDAVLAGAADERGMLPSQLEERLDAVLDEARTLQMHANDLDAEPHRVRELFQAVADARDTGRLEQARAALEEL</sequence>
<name>A0A0L8KC27_STRVR</name>
<organism evidence="2 3">
    <name type="scientific">Streptomyces viridochromogenes</name>
    <dbReference type="NCBI Taxonomy" id="1938"/>
    <lineage>
        <taxon>Bacteria</taxon>
        <taxon>Bacillati</taxon>
        <taxon>Actinomycetota</taxon>
        <taxon>Actinomycetes</taxon>
        <taxon>Kitasatosporales</taxon>
        <taxon>Streptomycetaceae</taxon>
        <taxon>Streptomyces</taxon>
    </lineage>
</organism>
<accession>A0A0L8KC27</accession>
<feature type="non-terminal residue" evidence="2">
    <location>
        <position position="199"/>
    </location>
</feature>